<dbReference type="InterPro" id="IPR014756">
    <property type="entry name" value="Ig_E-set"/>
</dbReference>
<dbReference type="InterPro" id="IPR051625">
    <property type="entry name" value="Signaling_Regulatory_Domain"/>
</dbReference>
<evidence type="ECO:0000313" key="8">
    <source>
        <dbReference type="Proteomes" id="UP000481153"/>
    </source>
</evidence>
<comment type="caution">
    <text evidence="7">The sequence shown here is derived from an EMBL/GenBank/DDBJ whole genome shotgun (WGS) entry which is preliminary data.</text>
</comment>
<evidence type="ECO:0000256" key="1">
    <source>
        <dbReference type="ARBA" id="ARBA00022737"/>
    </source>
</evidence>
<feature type="repeat" description="TPR" evidence="4">
    <location>
        <begin position="55"/>
        <end position="88"/>
    </location>
</feature>
<sequence length="1005" mass="107213">MGAASTVAAADDDCCSVEKQQGDVAFHAGQFQDAIAWYTRGILAIAPATRSDALATLYNHRSAAFLGVRNFDKALDDALRAIELHPTWPKGYFQASSAAMHLDNRVEAREHLMKALALAPNDAALRNLQRQLLDNFEPHEHGSGTVYSWGRGDEGQLGHGLKKTQLALPTMLDAFRGKHVVEVAAGAMHSLALTVDGNVYAWGNNAHGQCGMLAGLPTIQTPQLVPKLMGRQIAAIACGAGHSLAVSCRGDVFSWGIGKQGQLGHGDACESELEPRLIQALAALEVTSVACGIAHSVFLLRGDRSLHGCGLNSYGQLGLGHTTAAVETPTRIGGVLHVQHVACGGAHTCVVDMDGRVWSSGANSCGQLGLGHADDMAAFTVVPMAVPCAFVACGEEFSSAITTTRDVFMWGLGIAGQMGDGEYTSYDSPRHVDGLPPIDQVCLSQAQVFAITEGGGVWTWGLPGDRAHDADAVVQKPEQVAAFFGKKRIRQLCCGRKHYVIVTNGTYGPKSTVSMAKTGPYQVGEWIRFKIVARDMNGDDCTTGGARFTARFVLHEAADANAALGLVAQDSAVQVEDNMDGTYSGRCRSRLAGIYHVDVALHTLTVHESPIEVEVEPGAVHPPSCEAAWKRELPLVGAAKEEIICTITLRDAFNNAVPADDQDKVHDLVVVVQVIHPSTNSIEWKKAFPWGDRVVLTCPDAPGVYAVHVGIDGIDAKSTVVGSPFPLTIPAPKVDLNALASTCVVAWPPNAIVGNDLGVQMPWEDDHPCAFDGISLHCQLTPQQEHTLSARALVRWGHSFSPLVQTSPPGSAQCVFQPRIAGEYAVSAAISNGVKSQQVASGTTTVAPGRAHVDFTEFPDGKRQLRQLQDARRSSTTVELLLQLRDKFGNACDANHPDDVVTAFLSRSHGLDGALPVDVKEGQVAATYVLDVAPTEECSAFLHVLLNDKAIMYSPFALHDGGASDEDDRPLETAPRSRDDAPWRPCDESKLVKEPTQRGNDSSKP</sequence>
<dbReference type="PROSITE" id="PS50012">
    <property type="entry name" value="RCC1_3"/>
    <property type="match status" value="6"/>
</dbReference>
<dbReference type="SUPFAM" id="SSF48452">
    <property type="entry name" value="TPR-like"/>
    <property type="match status" value="1"/>
</dbReference>
<organism evidence="7 8">
    <name type="scientific">Aphanomyces euteiches</name>
    <dbReference type="NCBI Taxonomy" id="100861"/>
    <lineage>
        <taxon>Eukaryota</taxon>
        <taxon>Sar</taxon>
        <taxon>Stramenopiles</taxon>
        <taxon>Oomycota</taxon>
        <taxon>Saprolegniomycetes</taxon>
        <taxon>Saprolegniales</taxon>
        <taxon>Verrucalvaceae</taxon>
        <taxon>Aphanomyces</taxon>
    </lineage>
</organism>
<dbReference type="InterPro" id="IPR058923">
    <property type="entry name" value="RCC1-like_dom"/>
</dbReference>
<feature type="repeat" description="RCC1" evidence="3">
    <location>
        <begin position="144"/>
        <end position="196"/>
    </location>
</feature>
<dbReference type="Proteomes" id="UP000481153">
    <property type="component" value="Unassembled WGS sequence"/>
</dbReference>
<feature type="compositionally biased region" description="Basic and acidic residues" evidence="5">
    <location>
        <begin position="975"/>
        <end position="1005"/>
    </location>
</feature>
<keyword evidence="8" id="KW-1185">Reference proteome</keyword>
<dbReference type="PROSITE" id="PS00626">
    <property type="entry name" value="RCC1_2"/>
    <property type="match status" value="2"/>
</dbReference>
<feature type="repeat" description="RCC1" evidence="3">
    <location>
        <begin position="355"/>
        <end position="404"/>
    </location>
</feature>
<evidence type="ECO:0000256" key="3">
    <source>
        <dbReference type="PROSITE-ProRule" id="PRU00235"/>
    </source>
</evidence>
<dbReference type="InterPro" id="IPR009091">
    <property type="entry name" value="RCC1/BLIP-II"/>
</dbReference>
<feature type="repeat" description="RCC1" evidence="3">
    <location>
        <begin position="304"/>
        <end position="354"/>
    </location>
</feature>
<dbReference type="InterPro" id="IPR000408">
    <property type="entry name" value="Reg_chr_condens"/>
</dbReference>
<proteinExistence type="predicted"/>
<protein>
    <recommendedName>
        <fullName evidence="6">RCC1-like domain-containing protein</fullName>
    </recommendedName>
</protein>
<feature type="region of interest" description="Disordered" evidence="5">
    <location>
        <begin position="958"/>
        <end position="1005"/>
    </location>
</feature>
<evidence type="ECO:0000313" key="7">
    <source>
        <dbReference type="EMBL" id="KAF0724621.1"/>
    </source>
</evidence>
<name>A0A6G0WCF6_9STRA</name>
<evidence type="ECO:0000256" key="5">
    <source>
        <dbReference type="SAM" id="MobiDB-lite"/>
    </source>
</evidence>
<reference evidence="7 8" key="1">
    <citation type="submission" date="2019-07" db="EMBL/GenBank/DDBJ databases">
        <title>Genomics analysis of Aphanomyces spp. identifies a new class of oomycete effector associated with host adaptation.</title>
        <authorList>
            <person name="Gaulin E."/>
        </authorList>
    </citation>
    <scope>NUCLEOTIDE SEQUENCE [LARGE SCALE GENOMIC DNA]</scope>
    <source>
        <strain evidence="7 8">ATCC 201684</strain>
    </source>
</reference>
<feature type="repeat" description="RCC1" evidence="3">
    <location>
        <begin position="250"/>
        <end position="302"/>
    </location>
</feature>
<dbReference type="Gene3D" id="1.25.40.10">
    <property type="entry name" value="Tetratricopeptide repeat domain"/>
    <property type="match status" value="1"/>
</dbReference>
<dbReference type="InterPro" id="IPR019734">
    <property type="entry name" value="TPR_rpt"/>
</dbReference>
<dbReference type="PANTHER" id="PTHR22872">
    <property type="entry name" value="BTK-BINDING PROTEIN-RELATED"/>
    <property type="match status" value="1"/>
</dbReference>
<dbReference type="EMBL" id="VJMJ01000266">
    <property type="protein sequence ID" value="KAF0724621.1"/>
    <property type="molecule type" value="Genomic_DNA"/>
</dbReference>
<dbReference type="PROSITE" id="PS50005">
    <property type="entry name" value="TPR"/>
    <property type="match status" value="1"/>
</dbReference>
<feature type="repeat" description="RCC1" evidence="3">
    <location>
        <begin position="405"/>
        <end position="454"/>
    </location>
</feature>
<dbReference type="Gene3D" id="2.130.10.30">
    <property type="entry name" value="Regulator of chromosome condensation 1/beta-lactamase-inhibitor protein II"/>
    <property type="match status" value="2"/>
</dbReference>
<dbReference type="PRINTS" id="PR00633">
    <property type="entry name" value="RCCNDNSATION"/>
</dbReference>
<dbReference type="InterPro" id="IPR017868">
    <property type="entry name" value="Filamin/ABP280_repeat-like"/>
</dbReference>
<feature type="repeat" description="Filamin" evidence="2">
    <location>
        <begin position="507"/>
        <end position="615"/>
    </location>
</feature>
<evidence type="ECO:0000256" key="2">
    <source>
        <dbReference type="PROSITE-ProRule" id="PRU00087"/>
    </source>
</evidence>
<dbReference type="VEuPathDB" id="FungiDB:AeMF1_010516"/>
<keyword evidence="4" id="KW-0802">TPR repeat</keyword>
<dbReference type="AlphaFoldDB" id="A0A6G0WCF6"/>
<dbReference type="Gene3D" id="2.60.40.10">
    <property type="entry name" value="Immunoglobulins"/>
    <property type="match status" value="1"/>
</dbReference>
<evidence type="ECO:0000256" key="4">
    <source>
        <dbReference type="PROSITE-ProRule" id="PRU00339"/>
    </source>
</evidence>
<dbReference type="InterPro" id="IPR013783">
    <property type="entry name" value="Ig-like_fold"/>
</dbReference>
<feature type="repeat" description="RCC1" evidence="3">
    <location>
        <begin position="197"/>
        <end position="249"/>
    </location>
</feature>
<dbReference type="SUPFAM" id="SSF50985">
    <property type="entry name" value="RCC1/BLIP-II"/>
    <property type="match status" value="2"/>
</dbReference>
<dbReference type="PROSITE" id="PS50194">
    <property type="entry name" value="FILAMIN_REPEAT"/>
    <property type="match status" value="1"/>
</dbReference>
<dbReference type="SMART" id="SM00028">
    <property type="entry name" value="TPR"/>
    <property type="match status" value="3"/>
</dbReference>
<dbReference type="InterPro" id="IPR011990">
    <property type="entry name" value="TPR-like_helical_dom_sf"/>
</dbReference>
<dbReference type="Pfam" id="PF25390">
    <property type="entry name" value="WD40_RLD"/>
    <property type="match status" value="1"/>
</dbReference>
<accession>A0A6G0WCF6</accession>
<gene>
    <name evidence="7" type="ORF">Ae201684_016687</name>
</gene>
<feature type="domain" description="RCC1-like" evidence="6">
    <location>
        <begin position="143"/>
        <end position="435"/>
    </location>
</feature>
<keyword evidence="1" id="KW-0677">Repeat</keyword>
<evidence type="ECO:0000259" key="6">
    <source>
        <dbReference type="Pfam" id="PF25390"/>
    </source>
</evidence>
<dbReference type="Pfam" id="PF00630">
    <property type="entry name" value="Filamin"/>
    <property type="match status" value="1"/>
</dbReference>
<dbReference type="SUPFAM" id="SSF81296">
    <property type="entry name" value="E set domains"/>
    <property type="match status" value="1"/>
</dbReference>